<reference evidence="10" key="1">
    <citation type="submission" date="2020-09" db="EMBL/GenBank/DDBJ databases">
        <title>The genome sequence of strain Labrenzia suaedae 4C16A.</title>
        <authorList>
            <person name="Liu Y."/>
        </authorList>
    </citation>
    <scope>NUCLEOTIDE SEQUENCE [LARGE SCALE GENOMIC DNA]</scope>
    <source>
        <strain evidence="10">4C16A</strain>
    </source>
</reference>
<evidence type="ECO:0000256" key="6">
    <source>
        <dbReference type="SAM" id="MobiDB-lite"/>
    </source>
</evidence>
<name>A0ABR9CT13_9HYPH</name>
<organism evidence="9 10">
    <name type="scientific">Roseibium litorale</name>
    <dbReference type="NCBI Taxonomy" id="2803841"/>
    <lineage>
        <taxon>Bacteria</taxon>
        <taxon>Pseudomonadati</taxon>
        <taxon>Pseudomonadota</taxon>
        <taxon>Alphaproteobacteria</taxon>
        <taxon>Hyphomicrobiales</taxon>
        <taxon>Stappiaceae</taxon>
        <taxon>Roseibium</taxon>
    </lineage>
</organism>
<dbReference type="InterPro" id="IPR016174">
    <property type="entry name" value="Di-haem_cyt_TM"/>
</dbReference>
<dbReference type="PANTHER" id="PTHR30485:SF2">
    <property type="entry name" value="BLL0597 PROTEIN"/>
    <property type="match status" value="1"/>
</dbReference>
<dbReference type="Gene3D" id="1.20.950.20">
    <property type="entry name" value="Transmembrane di-heme cytochromes, Chain C"/>
    <property type="match status" value="1"/>
</dbReference>
<comment type="caution">
    <text evidence="9">The sequence shown here is derived from an EMBL/GenBank/DDBJ whole genome shotgun (WGS) entry which is preliminary data.</text>
</comment>
<dbReference type="SUPFAM" id="SSF81342">
    <property type="entry name" value="Transmembrane di-heme cytochromes"/>
    <property type="match status" value="1"/>
</dbReference>
<dbReference type="EMBL" id="JACYXI010000013">
    <property type="protein sequence ID" value="MBD8893545.1"/>
    <property type="molecule type" value="Genomic_DNA"/>
</dbReference>
<gene>
    <name evidence="9" type="ORF">IG616_18515</name>
</gene>
<feature type="transmembrane region" description="Helical" evidence="7">
    <location>
        <begin position="38"/>
        <end position="55"/>
    </location>
</feature>
<evidence type="ECO:0000256" key="3">
    <source>
        <dbReference type="ARBA" id="ARBA00022692"/>
    </source>
</evidence>
<feature type="region of interest" description="Disordered" evidence="6">
    <location>
        <begin position="1"/>
        <end position="22"/>
    </location>
</feature>
<protein>
    <submittedName>
        <fullName evidence="9">Cytochrome b/b6 domain-containing protein</fullName>
    </submittedName>
</protein>
<evidence type="ECO:0000313" key="9">
    <source>
        <dbReference type="EMBL" id="MBD8893545.1"/>
    </source>
</evidence>
<feature type="transmembrane region" description="Helical" evidence="7">
    <location>
        <begin position="67"/>
        <end position="84"/>
    </location>
</feature>
<dbReference type="RefSeq" id="WP_192149664.1">
    <property type="nucleotide sequence ID" value="NZ_JACYXI010000013.1"/>
</dbReference>
<keyword evidence="10" id="KW-1185">Reference proteome</keyword>
<accession>A0ABR9CT13</accession>
<keyword evidence="5 7" id="KW-0472">Membrane</keyword>
<sequence length="200" mass="21158">MTSCPDTSPAGGGMPPAGADGTVSPASAGGMVRVWDPLVRIFHWSLVALVAIAWLTGDEVQKVHEPVGYVIAGLLAFRLVWGVIGSRFARFTSFVRGPGTTLGYLRDIASRKAGRHLGHNPAGAAMIVVLILVLSGTALTGYMQTTDTFWGVDWVSEVHEVLANLVLVLVALHLLGVLVASLEHGENLVKSMITGLKRPL</sequence>
<dbReference type="InterPro" id="IPR011577">
    <property type="entry name" value="Cyt_b561_bac/Ni-Hgenase"/>
</dbReference>
<dbReference type="PANTHER" id="PTHR30485">
    <property type="entry name" value="NI/FE-HYDROGENASE 1 B-TYPE CYTOCHROME SUBUNIT"/>
    <property type="match status" value="1"/>
</dbReference>
<feature type="transmembrane region" description="Helical" evidence="7">
    <location>
        <begin position="121"/>
        <end position="142"/>
    </location>
</feature>
<evidence type="ECO:0000256" key="1">
    <source>
        <dbReference type="ARBA" id="ARBA00004651"/>
    </source>
</evidence>
<proteinExistence type="predicted"/>
<evidence type="ECO:0000256" key="7">
    <source>
        <dbReference type="SAM" id="Phobius"/>
    </source>
</evidence>
<dbReference type="InterPro" id="IPR051542">
    <property type="entry name" value="Hydrogenase_cytochrome"/>
</dbReference>
<feature type="transmembrane region" description="Helical" evidence="7">
    <location>
        <begin position="162"/>
        <end position="182"/>
    </location>
</feature>
<feature type="domain" description="Cytochrome b561 bacterial/Ni-hydrogenase" evidence="8">
    <location>
        <begin position="34"/>
        <end position="195"/>
    </location>
</feature>
<dbReference type="Proteomes" id="UP000632063">
    <property type="component" value="Unassembled WGS sequence"/>
</dbReference>
<evidence type="ECO:0000259" key="8">
    <source>
        <dbReference type="Pfam" id="PF01292"/>
    </source>
</evidence>
<dbReference type="Pfam" id="PF01292">
    <property type="entry name" value="Ni_hydr_CYTB"/>
    <property type="match status" value="1"/>
</dbReference>
<evidence type="ECO:0000256" key="4">
    <source>
        <dbReference type="ARBA" id="ARBA00022989"/>
    </source>
</evidence>
<evidence type="ECO:0000256" key="2">
    <source>
        <dbReference type="ARBA" id="ARBA00022475"/>
    </source>
</evidence>
<keyword evidence="3 7" id="KW-0812">Transmembrane</keyword>
<keyword evidence="2" id="KW-1003">Cell membrane</keyword>
<evidence type="ECO:0000313" key="10">
    <source>
        <dbReference type="Proteomes" id="UP000632063"/>
    </source>
</evidence>
<evidence type="ECO:0000256" key="5">
    <source>
        <dbReference type="ARBA" id="ARBA00023136"/>
    </source>
</evidence>
<comment type="subcellular location">
    <subcellularLocation>
        <location evidence="1">Cell membrane</location>
        <topology evidence="1">Multi-pass membrane protein</topology>
    </subcellularLocation>
</comment>
<keyword evidence="4 7" id="KW-1133">Transmembrane helix</keyword>
<reference evidence="9 10" key="2">
    <citation type="journal article" date="2021" name="Int. J. Syst. Evol. Microbiol.">
        <title>Roseibium litorale sp. nov., isolated from a tidal flat sediment and proposal for the reclassification of Labrenzia polysiphoniae as Roseibium polysiphoniae comb. nov.</title>
        <authorList>
            <person name="Liu Y."/>
            <person name="Pei T."/>
            <person name="Du J."/>
            <person name="Chao M."/>
            <person name="Deng M.R."/>
            <person name="Zhu H."/>
        </authorList>
    </citation>
    <scope>NUCLEOTIDE SEQUENCE [LARGE SCALE GENOMIC DNA]</scope>
    <source>
        <strain evidence="9 10">4C16A</strain>
    </source>
</reference>